<dbReference type="Proteomes" id="UP001159428">
    <property type="component" value="Unassembled WGS sequence"/>
</dbReference>
<keyword evidence="7" id="KW-1185">Reference proteome</keyword>
<comment type="caution">
    <text evidence="6">The sequence shown here is derived from an EMBL/GenBank/DDBJ whole genome shotgun (WGS) entry which is preliminary data.</text>
</comment>
<evidence type="ECO:0000313" key="7">
    <source>
        <dbReference type="Proteomes" id="UP001159428"/>
    </source>
</evidence>
<dbReference type="Gene3D" id="1.20.1390.10">
    <property type="entry name" value="PWI domain"/>
    <property type="match status" value="1"/>
</dbReference>
<feature type="region of interest" description="Disordered" evidence="4">
    <location>
        <begin position="275"/>
        <end position="304"/>
    </location>
</feature>
<keyword evidence="3" id="KW-0862">Zinc</keyword>
<evidence type="ECO:0000256" key="3">
    <source>
        <dbReference type="ARBA" id="ARBA00022833"/>
    </source>
</evidence>
<dbReference type="Pfam" id="PF05253">
    <property type="entry name" value="zf-U11-48K"/>
    <property type="match status" value="1"/>
</dbReference>
<dbReference type="InterPro" id="IPR022776">
    <property type="entry name" value="TRM13/UPF0224_CHHC_Znf_dom"/>
</dbReference>
<evidence type="ECO:0000256" key="4">
    <source>
        <dbReference type="SAM" id="MobiDB-lite"/>
    </source>
</evidence>
<keyword evidence="1" id="KW-0479">Metal-binding</keyword>
<evidence type="ECO:0000256" key="1">
    <source>
        <dbReference type="ARBA" id="ARBA00022723"/>
    </source>
</evidence>
<dbReference type="PANTHER" id="PTHR21402">
    <property type="entry name" value="GAMETOCYTE SPECIFIC FACTOR 1-RELATED"/>
    <property type="match status" value="1"/>
</dbReference>
<evidence type="ECO:0000256" key="2">
    <source>
        <dbReference type="ARBA" id="ARBA00022771"/>
    </source>
</evidence>
<dbReference type="PROSITE" id="PS51800">
    <property type="entry name" value="ZF_CHHC_U11_48K"/>
    <property type="match status" value="1"/>
</dbReference>
<proteinExistence type="predicted"/>
<dbReference type="SUPFAM" id="SSF57667">
    <property type="entry name" value="beta-beta-alpha zinc fingers"/>
    <property type="match status" value="1"/>
</dbReference>
<dbReference type="GO" id="GO:0005829">
    <property type="term" value="C:cytosol"/>
    <property type="evidence" value="ECO:0007669"/>
    <property type="project" value="TreeGrafter"/>
</dbReference>
<feature type="compositionally biased region" description="Basic and acidic residues" evidence="4">
    <location>
        <begin position="288"/>
        <end position="297"/>
    </location>
</feature>
<dbReference type="InterPro" id="IPR002483">
    <property type="entry name" value="PWI_dom"/>
</dbReference>
<dbReference type="GO" id="GO:0005654">
    <property type="term" value="C:nucleoplasm"/>
    <property type="evidence" value="ECO:0007669"/>
    <property type="project" value="TreeGrafter"/>
</dbReference>
<dbReference type="AlphaFoldDB" id="A0AAU9XCL0"/>
<protein>
    <recommendedName>
        <fullName evidence="5">CHHC U11-48K-type domain-containing protein</fullName>
    </recommendedName>
</protein>
<keyword evidence="2" id="KW-0863">Zinc-finger</keyword>
<dbReference type="InterPro" id="IPR051591">
    <property type="entry name" value="UPF0224_FAM112_RNA_Proc"/>
</dbReference>
<feature type="compositionally biased region" description="Basic and acidic residues" evidence="4">
    <location>
        <begin position="473"/>
        <end position="487"/>
    </location>
</feature>
<feature type="compositionally biased region" description="Basic and acidic residues" evidence="4">
    <location>
        <begin position="435"/>
        <end position="462"/>
    </location>
</feature>
<evidence type="ECO:0000259" key="5">
    <source>
        <dbReference type="PROSITE" id="PS51800"/>
    </source>
</evidence>
<feature type="region of interest" description="Disordered" evidence="4">
    <location>
        <begin position="416"/>
        <end position="487"/>
    </location>
</feature>
<gene>
    <name evidence="6" type="ORF">PMEA_00020714</name>
</gene>
<dbReference type="Pfam" id="PF01480">
    <property type="entry name" value="PWI"/>
    <property type="match status" value="1"/>
</dbReference>
<dbReference type="InterPro" id="IPR036236">
    <property type="entry name" value="Znf_C2H2_sf"/>
</dbReference>
<dbReference type="GO" id="GO:0008270">
    <property type="term" value="F:zinc ion binding"/>
    <property type="evidence" value="ECO:0007669"/>
    <property type="project" value="UniProtKB-KW"/>
</dbReference>
<feature type="compositionally biased region" description="Polar residues" evidence="4">
    <location>
        <begin position="275"/>
        <end position="287"/>
    </location>
</feature>
<sequence>MAEKKEHCVREISSFVTHTATEMERILSRFKWRKEDLLKKVNSSKLIHCPYDFSHRIPASRLNKHLSLCQYKTKDINPQDVCTSPEFFYQTCKAVIPIAIDEKHYSSLKNGHESGKLDTGVHIRVNNKAVPTCCSLLTPKERSAHNTQSMTVDGRTCHNDSAHEISRSIMAWEEIPSSQLQLELHLLSQEEIKTWIIGNLPQVQYLSSVDGASEHLVDFVLSCLQEEKVAHPSGLEEMLKDFLGDETKAFVLNLWKFLAVSVTKEKNSAIYPQMENKTQDSSANSFETKTDVPDHPEPVGSPVKEIPLPMDRVISDFSPQQRLTVYEHVIQAAKTKRETDKQEMDLEIVSDSNESKGTEGDQPKTHFEVLAEQRDYKRRRQSYRAKNVHITKRSAVEVMRDLIETQMHVLEMQYKEEHGITGNNSDVGDMPEEEHENKADFKDGTRRGMRDDEETRRMERDRRQRRGGNKRVWYYDKRDSDTKRSRR</sequence>
<name>A0AAU9XCL0_9CNID</name>
<feature type="domain" description="CHHC U11-48K-type" evidence="5">
    <location>
        <begin position="46"/>
        <end position="73"/>
    </location>
</feature>
<dbReference type="PANTHER" id="PTHR21402:SF10">
    <property type="entry name" value="U11_U12 SMALL NUCLEAR RIBONUCLEOPROTEIN 48 KDA PROTEIN"/>
    <property type="match status" value="1"/>
</dbReference>
<evidence type="ECO:0000313" key="6">
    <source>
        <dbReference type="EMBL" id="CAH3143732.1"/>
    </source>
</evidence>
<dbReference type="EMBL" id="CALNXJ010000038">
    <property type="protein sequence ID" value="CAH3143732.1"/>
    <property type="molecule type" value="Genomic_DNA"/>
</dbReference>
<reference evidence="6 7" key="1">
    <citation type="submission" date="2022-05" db="EMBL/GenBank/DDBJ databases">
        <authorList>
            <consortium name="Genoscope - CEA"/>
            <person name="William W."/>
        </authorList>
    </citation>
    <scope>NUCLEOTIDE SEQUENCE [LARGE SCALE GENOMIC DNA]</scope>
</reference>
<dbReference type="GO" id="GO:0005689">
    <property type="term" value="C:U12-type spliceosomal complex"/>
    <property type="evidence" value="ECO:0007669"/>
    <property type="project" value="TreeGrafter"/>
</dbReference>
<organism evidence="6 7">
    <name type="scientific">Pocillopora meandrina</name>
    <dbReference type="NCBI Taxonomy" id="46732"/>
    <lineage>
        <taxon>Eukaryota</taxon>
        <taxon>Metazoa</taxon>
        <taxon>Cnidaria</taxon>
        <taxon>Anthozoa</taxon>
        <taxon>Hexacorallia</taxon>
        <taxon>Scleractinia</taxon>
        <taxon>Astrocoeniina</taxon>
        <taxon>Pocilloporidae</taxon>
        <taxon>Pocillopora</taxon>
    </lineage>
</organism>
<accession>A0AAU9XCL0</accession>